<feature type="compositionally biased region" description="Low complexity" evidence="1">
    <location>
        <begin position="33"/>
        <end position="42"/>
    </location>
</feature>
<name>A0A7C8ZGX0_OPUST</name>
<organism evidence="2">
    <name type="scientific">Opuntia streptacantha</name>
    <name type="common">Prickly pear cactus</name>
    <name type="synonym">Opuntia cardona</name>
    <dbReference type="NCBI Taxonomy" id="393608"/>
    <lineage>
        <taxon>Eukaryota</taxon>
        <taxon>Viridiplantae</taxon>
        <taxon>Streptophyta</taxon>
        <taxon>Embryophyta</taxon>
        <taxon>Tracheophyta</taxon>
        <taxon>Spermatophyta</taxon>
        <taxon>Magnoliopsida</taxon>
        <taxon>eudicotyledons</taxon>
        <taxon>Gunneridae</taxon>
        <taxon>Pentapetalae</taxon>
        <taxon>Caryophyllales</taxon>
        <taxon>Cactineae</taxon>
        <taxon>Cactaceae</taxon>
        <taxon>Opuntioideae</taxon>
        <taxon>Opuntia</taxon>
    </lineage>
</organism>
<dbReference type="EMBL" id="GISG01128458">
    <property type="protein sequence ID" value="MBA4642417.1"/>
    <property type="molecule type" value="Transcribed_RNA"/>
</dbReference>
<accession>A0A7C8ZGX0</accession>
<dbReference type="AlphaFoldDB" id="A0A7C8ZGX0"/>
<reference evidence="2" key="1">
    <citation type="journal article" date="2013" name="J. Plant Res.">
        <title>Effect of fungi and light on seed germination of three Opuntia species from semiarid lands of central Mexico.</title>
        <authorList>
            <person name="Delgado-Sanchez P."/>
            <person name="Jimenez-Bremont J.F."/>
            <person name="Guerrero-Gonzalez Mde L."/>
            <person name="Flores J."/>
        </authorList>
    </citation>
    <scope>NUCLEOTIDE SEQUENCE</scope>
    <source>
        <tissue evidence="2">Cladode</tissue>
    </source>
</reference>
<evidence type="ECO:0000313" key="2">
    <source>
        <dbReference type="EMBL" id="MBA4642417.1"/>
    </source>
</evidence>
<sequence length="134" mass="14938">MTMESQADRSVWNCWNVAAEQGDSSSAEEVESPRSVVAAARRAGGGLRRWRKAGDQSKESSKRSTDNSKRYLHSQVLRIKEEELQIGEDFVGDYCSTSDDFVANPHPLDDRVVIWSRAILPASPLGTNKNKQND</sequence>
<proteinExistence type="predicted"/>
<reference evidence="2" key="2">
    <citation type="submission" date="2020-07" db="EMBL/GenBank/DDBJ databases">
        <authorList>
            <person name="Vera ALvarez R."/>
            <person name="Arias-Moreno D.M."/>
            <person name="Jimenez-Jacinto V."/>
            <person name="Jimenez-Bremont J.F."/>
            <person name="Swaminathan K."/>
            <person name="Moose S.P."/>
            <person name="Guerrero-Gonzalez M.L."/>
            <person name="Marino-Ramirez L."/>
            <person name="Landsman D."/>
            <person name="Rodriguez-Kessler M."/>
            <person name="Delgado-Sanchez P."/>
        </authorList>
    </citation>
    <scope>NUCLEOTIDE SEQUENCE</scope>
    <source>
        <tissue evidence="2">Cladode</tissue>
    </source>
</reference>
<feature type="compositionally biased region" description="Basic and acidic residues" evidence="1">
    <location>
        <begin position="52"/>
        <end position="69"/>
    </location>
</feature>
<evidence type="ECO:0000256" key="1">
    <source>
        <dbReference type="SAM" id="MobiDB-lite"/>
    </source>
</evidence>
<feature type="region of interest" description="Disordered" evidence="1">
    <location>
        <begin position="21"/>
        <end position="72"/>
    </location>
</feature>
<protein>
    <submittedName>
        <fullName evidence="2">Uncharacterized protein</fullName>
    </submittedName>
</protein>